<feature type="region of interest" description="Disordered" evidence="18">
    <location>
        <begin position="1"/>
        <end position="22"/>
    </location>
</feature>
<feature type="active site" evidence="15">
    <location>
        <position position="85"/>
    </location>
</feature>
<feature type="transmembrane region" description="Helical" evidence="14">
    <location>
        <begin position="197"/>
        <end position="218"/>
    </location>
</feature>
<feature type="domain" description="CBS" evidence="19">
    <location>
        <begin position="268"/>
        <end position="326"/>
    </location>
</feature>
<dbReference type="GO" id="GO:0008237">
    <property type="term" value="F:metallopeptidase activity"/>
    <property type="evidence" value="ECO:0007669"/>
    <property type="project" value="UniProtKB-UniRule"/>
</dbReference>
<evidence type="ECO:0000259" key="19">
    <source>
        <dbReference type="PROSITE" id="PS51371"/>
    </source>
</evidence>
<dbReference type="PANTHER" id="PTHR39188">
    <property type="entry name" value="MEMBRANE-ASSOCIATED ZINC METALLOPROTEASE M50B"/>
    <property type="match status" value="1"/>
</dbReference>
<comment type="cofactor">
    <cofactor evidence="14 16">
        <name>Zn(2+)</name>
        <dbReference type="ChEBI" id="CHEBI:29105"/>
    </cofactor>
    <text evidence="14 16">Binds 1 zinc ion per subunit.</text>
</comment>
<comment type="subcellular location">
    <subcellularLocation>
        <location evidence="1 14">Cell membrane</location>
        <topology evidence="1 14">Multi-pass membrane protein</topology>
    </subcellularLocation>
</comment>
<dbReference type="InterPro" id="IPR046342">
    <property type="entry name" value="CBS_dom_sf"/>
</dbReference>
<evidence type="ECO:0000256" key="15">
    <source>
        <dbReference type="PIRSR" id="PIRSR006404-1"/>
    </source>
</evidence>
<dbReference type="EMBL" id="JACHKF010000001">
    <property type="protein sequence ID" value="MBB6569559.1"/>
    <property type="molecule type" value="Genomic_DNA"/>
</dbReference>
<evidence type="ECO:0000313" key="21">
    <source>
        <dbReference type="Proteomes" id="UP000553957"/>
    </source>
</evidence>
<feature type="transmembrane region" description="Helical" evidence="14">
    <location>
        <begin position="65"/>
        <end position="84"/>
    </location>
</feature>
<dbReference type="InterPro" id="IPR000644">
    <property type="entry name" value="CBS_dom"/>
</dbReference>
<evidence type="ECO:0000256" key="6">
    <source>
        <dbReference type="ARBA" id="ARBA00022723"/>
    </source>
</evidence>
<name>A0A841SE64_9ACTN</name>
<evidence type="ECO:0000256" key="1">
    <source>
        <dbReference type="ARBA" id="ARBA00004651"/>
    </source>
</evidence>
<evidence type="ECO:0000256" key="7">
    <source>
        <dbReference type="ARBA" id="ARBA00022737"/>
    </source>
</evidence>
<dbReference type="InterPro" id="IPR016483">
    <property type="entry name" value="UCP006404_Pept_M50_CBS"/>
</dbReference>
<comment type="similarity">
    <text evidence="2 14">Belongs to the peptidase M50B family.</text>
</comment>
<evidence type="ECO:0000313" key="20">
    <source>
        <dbReference type="EMBL" id="MBB6569559.1"/>
    </source>
</evidence>
<gene>
    <name evidence="20" type="ORF">HNR71_005196</name>
</gene>
<evidence type="ECO:0000256" key="11">
    <source>
        <dbReference type="ARBA" id="ARBA00023049"/>
    </source>
</evidence>
<feature type="binding site" evidence="16">
    <location>
        <position position="179"/>
    </location>
    <ligand>
        <name>Zn(2+)</name>
        <dbReference type="ChEBI" id="CHEBI:29105"/>
        <note>catalytic</note>
    </ligand>
</feature>
<keyword evidence="9 14" id="KW-0862">Zinc</keyword>
<evidence type="ECO:0000256" key="3">
    <source>
        <dbReference type="ARBA" id="ARBA00022475"/>
    </source>
</evidence>
<evidence type="ECO:0000256" key="16">
    <source>
        <dbReference type="PIRSR" id="PIRSR006404-2"/>
    </source>
</evidence>
<dbReference type="Pfam" id="PF02163">
    <property type="entry name" value="Peptidase_M50"/>
    <property type="match status" value="2"/>
</dbReference>
<comment type="caution">
    <text evidence="20">The sequence shown here is derived from an EMBL/GenBank/DDBJ whole genome shotgun (WGS) entry which is preliminary data.</text>
</comment>
<organism evidence="20 21">
    <name type="scientific">Kribbella sandramycini</name>
    <dbReference type="NCBI Taxonomy" id="60450"/>
    <lineage>
        <taxon>Bacteria</taxon>
        <taxon>Bacillati</taxon>
        <taxon>Actinomycetota</taxon>
        <taxon>Actinomycetes</taxon>
        <taxon>Propionibacteriales</taxon>
        <taxon>Kribbellaceae</taxon>
        <taxon>Kribbella</taxon>
    </lineage>
</organism>
<dbReference type="Proteomes" id="UP000553957">
    <property type="component" value="Unassembled WGS sequence"/>
</dbReference>
<keyword evidence="6 14" id="KW-0479">Metal-binding</keyword>
<feature type="binding site" evidence="16">
    <location>
        <position position="88"/>
    </location>
    <ligand>
        <name>Zn(2+)</name>
        <dbReference type="ChEBI" id="CHEBI:29105"/>
        <note>catalytic</note>
    </ligand>
</feature>
<keyword evidence="3 14" id="KW-1003">Cell membrane</keyword>
<accession>A0A841SE64</accession>
<keyword evidence="13 14" id="KW-0472">Membrane</keyword>
<dbReference type="InterPro" id="IPR008915">
    <property type="entry name" value="Peptidase_M50"/>
</dbReference>
<feature type="transmembrane region" description="Helical" evidence="14">
    <location>
        <begin position="230"/>
        <end position="251"/>
    </location>
</feature>
<keyword evidence="11 14" id="KW-0482">Metalloprotease</keyword>
<dbReference type="Gene3D" id="3.10.580.10">
    <property type="entry name" value="CBS-domain"/>
    <property type="match status" value="1"/>
</dbReference>
<evidence type="ECO:0000256" key="10">
    <source>
        <dbReference type="ARBA" id="ARBA00022989"/>
    </source>
</evidence>
<feature type="transmembrane region" description="Helical" evidence="14">
    <location>
        <begin position="155"/>
        <end position="176"/>
    </location>
</feature>
<evidence type="ECO:0000256" key="8">
    <source>
        <dbReference type="ARBA" id="ARBA00022801"/>
    </source>
</evidence>
<protein>
    <recommendedName>
        <fullName evidence="14">Zinc metalloprotease</fullName>
    </recommendedName>
</protein>
<dbReference type="PANTHER" id="PTHR39188:SF3">
    <property type="entry name" value="STAGE IV SPORULATION PROTEIN FB"/>
    <property type="match status" value="1"/>
</dbReference>
<keyword evidence="5 14" id="KW-0812">Transmembrane</keyword>
<keyword evidence="7" id="KW-0677">Repeat</keyword>
<keyword evidence="12 17" id="KW-0129">CBS domain</keyword>
<evidence type="ECO:0000256" key="4">
    <source>
        <dbReference type="ARBA" id="ARBA00022670"/>
    </source>
</evidence>
<evidence type="ECO:0000256" key="13">
    <source>
        <dbReference type="ARBA" id="ARBA00023136"/>
    </source>
</evidence>
<evidence type="ECO:0000256" key="12">
    <source>
        <dbReference type="ARBA" id="ARBA00023122"/>
    </source>
</evidence>
<evidence type="ECO:0000256" key="17">
    <source>
        <dbReference type="PROSITE-ProRule" id="PRU00703"/>
    </source>
</evidence>
<dbReference type="PIRSF" id="PIRSF006404">
    <property type="entry name" value="UCP006404_Pept_M50_CBS"/>
    <property type="match status" value="1"/>
</dbReference>
<dbReference type="SUPFAM" id="SSF54631">
    <property type="entry name" value="CBS-domain pair"/>
    <property type="match status" value="1"/>
</dbReference>
<sequence length="386" mass="40762">MSESREPQSSNPAQSAGPPPPGTWVLGRVRGIRLTMRFTWLPVAMLLAFGFASIIGQQFPGLGSWRYVAAFAFVVAFTVSILIHELAHALTALRFGIGVSEINLGFFAAGTHIEGERKTPFEEFAVSVVGPVASLVVGGLAYAGSRAVDEGVGHIALWQLGIANLIVGVTNMLPGLPLDGGWVLRAIVWKATGNMHTGTIAAAWAGRALAILVLAAPVIIEEIWGRTPSIIDFLIALAVGFFLWMGSTAALMQARLRRKLPALQVRTMARRAIAVHSQTPISEAVRMAAEVHAGAVVVIDGDGKPHALVSETAVAAVAPNQRPWTTVSEVSTRIGAGHILGVNDTGEEILATLREHPASEYLVLDAAGAVYGVLATADVEQAFRGR</sequence>
<feature type="transmembrane region" description="Helical" evidence="14">
    <location>
        <begin position="38"/>
        <end position="59"/>
    </location>
</feature>
<dbReference type="Pfam" id="PF00571">
    <property type="entry name" value="CBS"/>
    <property type="match status" value="1"/>
</dbReference>
<dbReference type="PROSITE" id="PS51371">
    <property type="entry name" value="CBS"/>
    <property type="match status" value="1"/>
</dbReference>
<dbReference type="GO" id="GO:0006508">
    <property type="term" value="P:proteolysis"/>
    <property type="evidence" value="ECO:0007669"/>
    <property type="project" value="UniProtKB-KW"/>
</dbReference>
<evidence type="ECO:0000256" key="9">
    <source>
        <dbReference type="ARBA" id="ARBA00022833"/>
    </source>
</evidence>
<keyword evidence="8 14" id="KW-0378">Hydrolase</keyword>
<evidence type="ECO:0000256" key="5">
    <source>
        <dbReference type="ARBA" id="ARBA00022692"/>
    </source>
</evidence>
<feature type="binding site" evidence="16">
    <location>
        <position position="84"/>
    </location>
    <ligand>
        <name>Zn(2+)</name>
        <dbReference type="ChEBI" id="CHEBI:29105"/>
        <note>catalytic</note>
    </ligand>
</feature>
<reference evidence="20 21" key="1">
    <citation type="submission" date="2020-08" db="EMBL/GenBank/DDBJ databases">
        <title>Sequencing the genomes of 1000 actinobacteria strains.</title>
        <authorList>
            <person name="Klenk H.-P."/>
        </authorList>
    </citation>
    <scope>NUCLEOTIDE SEQUENCE [LARGE SCALE GENOMIC DNA]</scope>
    <source>
        <strain evidence="20 21">DSM 15626</strain>
    </source>
</reference>
<feature type="transmembrane region" description="Helical" evidence="14">
    <location>
        <begin position="124"/>
        <end position="143"/>
    </location>
</feature>
<keyword evidence="4 14" id="KW-0645">Protease</keyword>
<proteinExistence type="inferred from homology"/>
<dbReference type="AlphaFoldDB" id="A0A841SE64"/>
<evidence type="ECO:0000256" key="18">
    <source>
        <dbReference type="SAM" id="MobiDB-lite"/>
    </source>
</evidence>
<dbReference type="GO" id="GO:0046872">
    <property type="term" value="F:metal ion binding"/>
    <property type="evidence" value="ECO:0007669"/>
    <property type="project" value="UniProtKB-UniRule"/>
</dbReference>
<evidence type="ECO:0000256" key="2">
    <source>
        <dbReference type="ARBA" id="ARBA00007931"/>
    </source>
</evidence>
<dbReference type="RefSeq" id="WP_238354951.1">
    <property type="nucleotide sequence ID" value="NZ_BAAAGT010000002.1"/>
</dbReference>
<keyword evidence="10 14" id="KW-1133">Transmembrane helix</keyword>
<evidence type="ECO:0000256" key="14">
    <source>
        <dbReference type="PIRNR" id="PIRNR006404"/>
    </source>
</evidence>
<dbReference type="GO" id="GO:0005886">
    <property type="term" value="C:plasma membrane"/>
    <property type="evidence" value="ECO:0007669"/>
    <property type="project" value="UniProtKB-SubCell"/>
</dbReference>